<sequence length="50" mass="5665">MQASHNTNRNTKQKSSRISYGNWRSTQSPFQMVGVNQSRPLIAIAIPHIL</sequence>
<name>A0A0A9DAV2_ARUDO</name>
<proteinExistence type="predicted"/>
<dbReference type="EMBL" id="GBRH01212206">
    <property type="protein sequence ID" value="JAD85689.1"/>
    <property type="molecule type" value="Transcribed_RNA"/>
</dbReference>
<feature type="region of interest" description="Disordered" evidence="1">
    <location>
        <begin position="1"/>
        <end position="23"/>
    </location>
</feature>
<feature type="compositionally biased region" description="Polar residues" evidence="1">
    <location>
        <begin position="1"/>
        <end position="10"/>
    </location>
</feature>
<reference evidence="2" key="1">
    <citation type="submission" date="2014-09" db="EMBL/GenBank/DDBJ databases">
        <authorList>
            <person name="Magalhaes I.L.F."/>
            <person name="Oliveira U."/>
            <person name="Santos F.R."/>
            <person name="Vidigal T.H.D.A."/>
            <person name="Brescovit A.D."/>
            <person name="Santos A.J."/>
        </authorList>
    </citation>
    <scope>NUCLEOTIDE SEQUENCE</scope>
    <source>
        <tissue evidence="2">Shoot tissue taken approximately 20 cm above the soil surface</tissue>
    </source>
</reference>
<reference evidence="2" key="2">
    <citation type="journal article" date="2015" name="Data Brief">
        <title>Shoot transcriptome of the giant reed, Arundo donax.</title>
        <authorList>
            <person name="Barrero R.A."/>
            <person name="Guerrero F.D."/>
            <person name="Moolhuijzen P."/>
            <person name="Goolsby J.A."/>
            <person name="Tidwell J."/>
            <person name="Bellgard S.E."/>
            <person name="Bellgard M.I."/>
        </authorList>
    </citation>
    <scope>NUCLEOTIDE SEQUENCE</scope>
    <source>
        <tissue evidence="2">Shoot tissue taken approximately 20 cm above the soil surface</tissue>
    </source>
</reference>
<protein>
    <submittedName>
        <fullName evidence="2">Uncharacterized protein</fullName>
    </submittedName>
</protein>
<organism evidence="2">
    <name type="scientific">Arundo donax</name>
    <name type="common">Giant reed</name>
    <name type="synonym">Donax arundinaceus</name>
    <dbReference type="NCBI Taxonomy" id="35708"/>
    <lineage>
        <taxon>Eukaryota</taxon>
        <taxon>Viridiplantae</taxon>
        <taxon>Streptophyta</taxon>
        <taxon>Embryophyta</taxon>
        <taxon>Tracheophyta</taxon>
        <taxon>Spermatophyta</taxon>
        <taxon>Magnoliopsida</taxon>
        <taxon>Liliopsida</taxon>
        <taxon>Poales</taxon>
        <taxon>Poaceae</taxon>
        <taxon>PACMAD clade</taxon>
        <taxon>Arundinoideae</taxon>
        <taxon>Arundineae</taxon>
        <taxon>Arundo</taxon>
    </lineage>
</organism>
<accession>A0A0A9DAV2</accession>
<dbReference type="AlphaFoldDB" id="A0A0A9DAV2"/>
<evidence type="ECO:0000256" key="1">
    <source>
        <dbReference type="SAM" id="MobiDB-lite"/>
    </source>
</evidence>
<evidence type="ECO:0000313" key="2">
    <source>
        <dbReference type="EMBL" id="JAD85689.1"/>
    </source>
</evidence>